<evidence type="ECO:0008006" key="4">
    <source>
        <dbReference type="Google" id="ProtNLM"/>
    </source>
</evidence>
<evidence type="ECO:0000313" key="2">
    <source>
        <dbReference type="EMBL" id="GAT53133.1"/>
    </source>
</evidence>
<evidence type="ECO:0000313" key="3">
    <source>
        <dbReference type="Proteomes" id="UP000815677"/>
    </source>
</evidence>
<proteinExistence type="predicted"/>
<dbReference type="PANTHER" id="PTHR46579">
    <property type="entry name" value="F5/8 TYPE C DOMAIN-CONTAINING PROTEIN-RELATED"/>
    <property type="match status" value="1"/>
</dbReference>
<name>A0ABQ0LPU6_MYCCL</name>
<reference evidence="2" key="1">
    <citation type="submission" date="2014-09" db="EMBL/GenBank/DDBJ databases">
        <title>Genome sequence of the luminous mushroom Mycena chlorophos for searching fungal bioluminescence genes.</title>
        <authorList>
            <person name="Tanaka Y."/>
            <person name="Kasuga D."/>
            <person name="Oba Y."/>
            <person name="Hase S."/>
            <person name="Sato K."/>
            <person name="Oba Y."/>
            <person name="Sakakibara Y."/>
        </authorList>
    </citation>
    <scope>NUCLEOTIDE SEQUENCE</scope>
</reference>
<feature type="compositionally biased region" description="Low complexity" evidence="1">
    <location>
        <begin position="60"/>
        <end position="72"/>
    </location>
</feature>
<feature type="region of interest" description="Disordered" evidence="1">
    <location>
        <begin position="49"/>
        <end position="154"/>
    </location>
</feature>
<gene>
    <name evidence="2" type="ORF">MCHLO_10126</name>
</gene>
<feature type="region of interest" description="Disordered" evidence="1">
    <location>
        <begin position="300"/>
        <end position="367"/>
    </location>
</feature>
<feature type="compositionally biased region" description="Basic residues" evidence="1">
    <location>
        <begin position="49"/>
        <end position="59"/>
    </location>
</feature>
<feature type="compositionally biased region" description="Polar residues" evidence="1">
    <location>
        <begin position="301"/>
        <end position="316"/>
    </location>
</feature>
<feature type="compositionally biased region" description="Acidic residues" evidence="1">
    <location>
        <begin position="127"/>
        <end position="140"/>
    </location>
</feature>
<feature type="compositionally biased region" description="Pro residues" evidence="1">
    <location>
        <begin position="414"/>
        <end position="456"/>
    </location>
</feature>
<feature type="compositionally biased region" description="Polar residues" evidence="1">
    <location>
        <begin position="323"/>
        <end position="332"/>
    </location>
</feature>
<feature type="region of interest" description="Disordered" evidence="1">
    <location>
        <begin position="399"/>
        <end position="456"/>
    </location>
</feature>
<evidence type="ECO:0000256" key="1">
    <source>
        <dbReference type="SAM" id="MobiDB-lite"/>
    </source>
</evidence>
<accession>A0ABQ0LPU6</accession>
<feature type="region of interest" description="Disordered" evidence="1">
    <location>
        <begin position="1"/>
        <end position="24"/>
    </location>
</feature>
<protein>
    <recommendedName>
        <fullName evidence="4">Transposase domain-containing protein</fullName>
    </recommendedName>
</protein>
<organism evidence="2 3">
    <name type="scientific">Mycena chlorophos</name>
    <name type="common">Agaric fungus</name>
    <name type="synonym">Agaricus chlorophos</name>
    <dbReference type="NCBI Taxonomy" id="658473"/>
    <lineage>
        <taxon>Eukaryota</taxon>
        <taxon>Fungi</taxon>
        <taxon>Dikarya</taxon>
        <taxon>Basidiomycota</taxon>
        <taxon>Agaricomycotina</taxon>
        <taxon>Agaricomycetes</taxon>
        <taxon>Agaricomycetidae</taxon>
        <taxon>Agaricales</taxon>
        <taxon>Marasmiineae</taxon>
        <taxon>Mycenaceae</taxon>
        <taxon>Mycena</taxon>
    </lineage>
</organism>
<dbReference type="Proteomes" id="UP000815677">
    <property type="component" value="Unassembled WGS sequence"/>
</dbReference>
<dbReference type="EMBL" id="DF848187">
    <property type="protein sequence ID" value="GAT53133.1"/>
    <property type="molecule type" value="Genomic_DNA"/>
</dbReference>
<sequence>MHGLPKLGTQCRRRGASERRPSRELPLCLPGSVHCCPATINNRCLRLQNRRRRNRKKPRCLPASNAARVAAARIREKKKNDPESQAEPEQPRSVETTAQPPARKKQRTAEVVSSTSEAGGDRSTSDNDLDASESESDVEESGAHARAPRKPHKPYRMYSMAESLFTDLHKIIKTTDDMHFKARFRLNADEDVSAWERVKITSGEVWKATGYSKAPVALRVPRDLRPRAPHVSEALSRGNMSAESRGQAKVYYCDCDEICKIRRQVSERTYARHAIHRQRRRANQFSQNLDGLLASAASFLPSGTSSRVNPTPTVASGSRIAAESSSGHQPQQHPRPRKRVRPNELPTRDTASPPEQDPGTREPSPIDRVMQDSRQALDDNSGNDDAHDEDADPGSLEALEKEDRSGSGEDNDEPPPPPPPPSPPPPPPRSPSPPPRNPTPPPPPQQPDTPPKPPWDPLLVLEEIAVVQEIMKGLDDASLASEHSRLHPHVAEMLENPIEEEVDLSDPDIRLAVDMFMAVEGKAAESVYENMRKAFQRRSPDVEIMSYYRVKKFVEQTTGIIPILHDVCPNSCVAFTNHLSELDKCPRCGAARYEKDGKTPALRFSTFPLGPMLQAMWRSKENARRMRHRRERTAEILKNRDEHGRVCIDVYDDVYHGNAYLQAVASGEITEDDSVLLFSTDGAQLYAKKESDCWFYMWVFLDIDPELRYKKRFVFPGGIIPGKPKVYETFLFPGLFHLVALMRHGVKIWDADSGRTFVDRPFLLLVTADIPAMAMLDGTVGPNGAYGCRLLCAVPGRHKLNLGTYYSAMLKPLNYTVAGSDHDDIPMRRLAPGTSADYLRAVRLTIEAPTARQHQQRRLHTGISKPTIFSAVPQILPVPTCFPGDLMHLTLNLFDLILPIFRGTLDCEAPDTVDNWPFAVLRGEHWKNPGAALDAAIPYLPGSFGRVPRNICENINSGYKAEECLTYMFGLAPGLLHGVLPPSFWKHYCKLVRGFRLVYQRRITRAEVVEAHTLLCDFVEEFEQTYYARMATRLHFVRQSIHQLLHIALEILRVGPGACSAQWATETLIGNLGREMRQHSNPYANLTVCAARRTQVNALKALVPALDPIDTPLPRRAVELRNRYVLLGARDDHPQHILDAPGQILREFVEEMTGQDFPDEWAPSLCRYARLRLPNGQIARSAWREKLKPLHKVRMARNAHYYDADSDHDAYAEVQFFFKFTYDDVEKGYTLISKYSAPDAELLDASSKAVWVCRYTGSASLEVIEVTAIRSVVAMVPWPGGDDRVFVVHKMGLEVGEMRGYQEEDREDVE</sequence>
<dbReference type="PANTHER" id="PTHR46579:SF1">
    <property type="entry name" value="F5_8 TYPE C DOMAIN-CONTAINING PROTEIN"/>
    <property type="match status" value="1"/>
</dbReference>
<keyword evidence="3" id="KW-1185">Reference proteome</keyword>